<evidence type="ECO:0000259" key="2">
    <source>
        <dbReference type="SMART" id="SM00382"/>
    </source>
</evidence>
<dbReference type="Gene3D" id="3.40.50.300">
    <property type="entry name" value="P-loop containing nucleotide triphosphate hydrolases"/>
    <property type="match status" value="1"/>
</dbReference>
<dbReference type="PANTHER" id="PTHR47691:SF3">
    <property type="entry name" value="HTH-TYPE TRANSCRIPTIONAL REGULATOR RV0890C-RELATED"/>
    <property type="match status" value="1"/>
</dbReference>
<dbReference type="Proteomes" id="UP000294543">
    <property type="component" value="Unassembled WGS sequence"/>
</dbReference>
<protein>
    <submittedName>
        <fullName evidence="3">CHAT domain-containing protein</fullName>
    </submittedName>
</protein>
<reference evidence="3 4" key="1">
    <citation type="submission" date="2019-03" db="EMBL/GenBank/DDBJ databases">
        <title>Draft genome sequences of novel Actinobacteria.</title>
        <authorList>
            <person name="Sahin N."/>
            <person name="Ay H."/>
            <person name="Saygin H."/>
        </authorList>
    </citation>
    <scope>NUCLEOTIDE SEQUENCE [LARGE SCALE GENOMIC DNA]</scope>
    <source>
        <strain evidence="3 4">KC712</strain>
    </source>
</reference>
<dbReference type="SMART" id="SM00382">
    <property type="entry name" value="AAA"/>
    <property type="match status" value="1"/>
</dbReference>
<organism evidence="3 4">
    <name type="scientific">Nonomuraea diastatica</name>
    <dbReference type="NCBI Taxonomy" id="1848329"/>
    <lineage>
        <taxon>Bacteria</taxon>
        <taxon>Bacillati</taxon>
        <taxon>Actinomycetota</taxon>
        <taxon>Actinomycetes</taxon>
        <taxon>Streptosporangiales</taxon>
        <taxon>Streptosporangiaceae</taxon>
        <taxon>Nonomuraea</taxon>
    </lineage>
</organism>
<dbReference type="AlphaFoldDB" id="A0A4V2YFH2"/>
<dbReference type="InterPro" id="IPR019734">
    <property type="entry name" value="TPR_rpt"/>
</dbReference>
<dbReference type="OrthoDB" id="9812579at2"/>
<keyword evidence="4" id="KW-1185">Reference proteome</keyword>
<dbReference type="InterPro" id="IPR027417">
    <property type="entry name" value="P-loop_NTPase"/>
</dbReference>
<dbReference type="InterPro" id="IPR024983">
    <property type="entry name" value="CHAT_dom"/>
</dbReference>
<dbReference type="PRINTS" id="PR00364">
    <property type="entry name" value="DISEASERSIST"/>
</dbReference>
<dbReference type="PANTHER" id="PTHR47691">
    <property type="entry name" value="REGULATOR-RELATED"/>
    <property type="match status" value="1"/>
</dbReference>
<dbReference type="InterPro" id="IPR011990">
    <property type="entry name" value="TPR-like_helical_dom_sf"/>
</dbReference>
<evidence type="ECO:0000313" key="3">
    <source>
        <dbReference type="EMBL" id="TDD23137.1"/>
    </source>
</evidence>
<comment type="caution">
    <text evidence="3">The sequence shown here is derived from an EMBL/GenBank/DDBJ whole genome shotgun (WGS) entry which is preliminary data.</text>
</comment>
<dbReference type="EMBL" id="SMKP01000020">
    <property type="protein sequence ID" value="TDD23137.1"/>
    <property type="molecule type" value="Genomic_DNA"/>
</dbReference>
<dbReference type="PROSITE" id="PS50005">
    <property type="entry name" value="TPR"/>
    <property type="match status" value="1"/>
</dbReference>
<keyword evidence="1" id="KW-0802">TPR repeat</keyword>
<evidence type="ECO:0000256" key="1">
    <source>
        <dbReference type="PROSITE-ProRule" id="PRU00339"/>
    </source>
</evidence>
<dbReference type="SUPFAM" id="SSF52540">
    <property type="entry name" value="P-loop containing nucleoside triphosphate hydrolases"/>
    <property type="match status" value="1"/>
</dbReference>
<dbReference type="SUPFAM" id="SSF48452">
    <property type="entry name" value="TPR-like"/>
    <property type="match status" value="1"/>
</dbReference>
<sequence>MAQRFSEFELRLDAVHGVHSRSADGHEASGQWVDADLLAIEPLAANVFTAGGSPKRLGDAMERLAFPGRVAEHFATAWQLARRNHSVLRVRLRLDVKLAPFPWEFLRFRDRWLATHADFVLARHVARAVGGRPADQLPDRPKILVASGSQQEGPIQVGEIHQLLNTRHYEVLEPLEDCELRDLDQALVRDRPHILHLIAHGRVRDGQGEIALSHRGDSTHWHTADQLATVFDRWQPELVLLHTCDSAARPRGEASDGEQHVSVTDAMAAKGPLRVVGMSAPISNEVAVAFSNEFYRELTRTGATIEYAVQLARRGLGREFGFTRPWFGVANLLLSGAAEHPPAPETGPDDLVVSQAPRVRHNLRQRDYTTFVGRDRELRQLSNLLPPDSSCPVIGVFGPAGSGKSTLALEIVHRVIEAPKPAFDTVIWVSAQTQVLTRAGVQPHSHVNALEDVLQSTALTMGRSELLRLPVPEQVERLRLAMVDQPVLIVIDNFETVDDHRVLEFVSELPAPTRVLLTSREFVECSDHIRLGPMGESEAIRLLELELSRRGIQQSRDQNERLAAASNALPLIIKWVVGHLAAGHAPDSVLAKLASGTDDLAAYCFGTSVESLRMRNPDAYQSLISASVFAGSMSREAFGEVAALDSPHVRDECIATLLGMNLLEQTGERLRMLPVIKRLILKLVGDVAGLAEPRTRQVAYYLRFLKKYNPKQDSTPETEPFWQEVHNIRALIRALQTEGADEDAEGADKDYVKLCVEYSSFVWVHGLWAELFEIAQSIGVSGRKTGDWEAVAKVALDAALAYMDRFDADAMREQLTLVLEMFEHLDRIPPQLYETFLFCRAAAAAIRRDAAAQQYFEEDLEFIESIGERWRKAGTLWWMGAFNARQGRWEDAQRYFDQAMEISESAGDRRTMALVYGWRPAALYFLGRKNDAFGSIAELEGFVQRYGQLTSKGQLADSAAIIHLAEGLAHLQSGLAYAEAAHGVFRDLGRKELAAHYEAVVPALHEIVTRLAELQRKEPPNGST</sequence>
<accession>A0A4V2YFH2</accession>
<feature type="repeat" description="TPR" evidence="1">
    <location>
        <begin position="873"/>
        <end position="906"/>
    </location>
</feature>
<dbReference type="Gene3D" id="1.25.40.10">
    <property type="entry name" value="Tetratricopeptide repeat domain"/>
    <property type="match status" value="1"/>
</dbReference>
<dbReference type="Pfam" id="PF12770">
    <property type="entry name" value="CHAT"/>
    <property type="match status" value="1"/>
</dbReference>
<dbReference type="GO" id="GO:0043531">
    <property type="term" value="F:ADP binding"/>
    <property type="evidence" value="ECO:0007669"/>
    <property type="project" value="InterPro"/>
</dbReference>
<dbReference type="Pfam" id="PF13191">
    <property type="entry name" value="AAA_16"/>
    <property type="match status" value="1"/>
</dbReference>
<dbReference type="InterPro" id="IPR041664">
    <property type="entry name" value="AAA_16"/>
</dbReference>
<proteinExistence type="predicted"/>
<gene>
    <name evidence="3" type="ORF">E1294_09900</name>
</gene>
<name>A0A4V2YFH2_9ACTN</name>
<dbReference type="InterPro" id="IPR003593">
    <property type="entry name" value="AAA+_ATPase"/>
</dbReference>
<dbReference type="RefSeq" id="WP_132507040.1">
    <property type="nucleotide sequence ID" value="NZ_SMKP01000020.1"/>
</dbReference>
<feature type="domain" description="AAA+ ATPase" evidence="2">
    <location>
        <begin position="390"/>
        <end position="544"/>
    </location>
</feature>
<evidence type="ECO:0000313" key="4">
    <source>
        <dbReference type="Proteomes" id="UP000294543"/>
    </source>
</evidence>